<dbReference type="InterPro" id="IPR011006">
    <property type="entry name" value="CheY-like_superfamily"/>
</dbReference>
<dbReference type="PATRIC" id="fig|1514904.3.peg.2175"/>
<dbReference type="Proteomes" id="UP000038011">
    <property type="component" value="Unassembled WGS sequence"/>
</dbReference>
<accession>A0A0N1J6B0</accession>
<keyword evidence="2" id="KW-1185">Reference proteome</keyword>
<protein>
    <recommendedName>
        <fullName evidence="3">Response regulatory domain-containing protein</fullName>
    </recommendedName>
</protein>
<dbReference type="SUPFAM" id="SSF52172">
    <property type="entry name" value="CheY-like"/>
    <property type="match status" value="1"/>
</dbReference>
<organism evidence="1 2">
    <name type="scientific">Ahrensia marina</name>
    <dbReference type="NCBI Taxonomy" id="1514904"/>
    <lineage>
        <taxon>Bacteria</taxon>
        <taxon>Pseudomonadati</taxon>
        <taxon>Pseudomonadota</taxon>
        <taxon>Alphaproteobacteria</taxon>
        <taxon>Hyphomicrobiales</taxon>
        <taxon>Ahrensiaceae</taxon>
        <taxon>Ahrensia</taxon>
    </lineage>
</organism>
<sequence>MKNILLIDDDLNEHKLFGAYVDHLAAGKCQLHVATTLEEGVEKLSQMEFASVFLDNRLRPYADFRETLPAITRLSNDAKIYVISASINDECFKLAPKFPEITVIDKFVIREKLREGLLD</sequence>
<reference evidence="1 2" key="1">
    <citation type="submission" date="2015-01" db="EMBL/GenBank/DDBJ databases">
        <title>Ahrensia donghaiensis sp. nov., a novel dimethylsulphoniopropionate-cleavage bacterium isolated from seawater and emended descriptions of the genus Ahrensia and Ahrensia kielensis.</title>
        <authorList>
            <person name="Liu J."/>
        </authorList>
    </citation>
    <scope>NUCLEOTIDE SEQUENCE [LARGE SCALE GENOMIC DNA]</scope>
    <source>
        <strain evidence="1 2">LZD062</strain>
    </source>
</reference>
<dbReference type="RefSeq" id="WP_054000225.1">
    <property type="nucleotide sequence ID" value="NZ_JXMU01000028.1"/>
</dbReference>
<gene>
    <name evidence="1" type="ORF">SU32_15155</name>
</gene>
<evidence type="ECO:0000313" key="1">
    <source>
        <dbReference type="EMBL" id="KPB00154.1"/>
    </source>
</evidence>
<name>A0A0N1J6B0_9HYPH</name>
<dbReference type="EMBL" id="JXMU01000028">
    <property type="protein sequence ID" value="KPB00154.1"/>
    <property type="molecule type" value="Genomic_DNA"/>
</dbReference>
<dbReference type="OrthoDB" id="8115873at2"/>
<comment type="caution">
    <text evidence="1">The sequence shown here is derived from an EMBL/GenBank/DDBJ whole genome shotgun (WGS) entry which is preliminary data.</text>
</comment>
<proteinExistence type="predicted"/>
<dbReference type="AlphaFoldDB" id="A0A0N1J6B0"/>
<evidence type="ECO:0008006" key="3">
    <source>
        <dbReference type="Google" id="ProtNLM"/>
    </source>
</evidence>
<evidence type="ECO:0000313" key="2">
    <source>
        <dbReference type="Proteomes" id="UP000038011"/>
    </source>
</evidence>
<dbReference type="Gene3D" id="3.40.50.2300">
    <property type="match status" value="1"/>
</dbReference>